<gene>
    <name evidence="2" type="ORF">BEMITA_LOCUS1597</name>
</gene>
<accession>A0A9P0A0Y8</accession>
<feature type="compositionally biased region" description="Basic and acidic residues" evidence="1">
    <location>
        <begin position="8"/>
        <end position="28"/>
    </location>
</feature>
<reference evidence="2" key="1">
    <citation type="submission" date="2021-12" db="EMBL/GenBank/DDBJ databases">
        <authorList>
            <person name="King R."/>
        </authorList>
    </citation>
    <scope>NUCLEOTIDE SEQUENCE</scope>
</reference>
<organism evidence="2 3">
    <name type="scientific">Bemisia tabaci</name>
    <name type="common">Sweetpotato whitefly</name>
    <name type="synonym">Aleurodes tabaci</name>
    <dbReference type="NCBI Taxonomy" id="7038"/>
    <lineage>
        <taxon>Eukaryota</taxon>
        <taxon>Metazoa</taxon>
        <taxon>Ecdysozoa</taxon>
        <taxon>Arthropoda</taxon>
        <taxon>Hexapoda</taxon>
        <taxon>Insecta</taxon>
        <taxon>Pterygota</taxon>
        <taxon>Neoptera</taxon>
        <taxon>Paraneoptera</taxon>
        <taxon>Hemiptera</taxon>
        <taxon>Sternorrhyncha</taxon>
        <taxon>Aleyrodoidea</taxon>
        <taxon>Aleyrodidae</taxon>
        <taxon>Aleyrodinae</taxon>
        <taxon>Bemisia</taxon>
    </lineage>
</organism>
<proteinExistence type="predicted"/>
<dbReference type="Pfam" id="PF03564">
    <property type="entry name" value="DUF1759"/>
    <property type="match status" value="1"/>
</dbReference>
<dbReference type="AlphaFoldDB" id="A0A9P0A0Y8"/>
<feature type="compositionally biased region" description="Low complexity" evidence="1">
    <location>
        <begin position="351"/>
        <end position="368"/>
    </location>
</feature>
<evidence type="ECO:0000313" key="2">
    <source>
        <dbReference type="EMBL" id="CAH0382004.1"/>
    </source>
</evidence>
<dbReference type="PANTHER" id="PTHR47331:SF1">
    <property type="entry name" value="GAG-LIKE PROTEIN"/>
    <property type="match status" value="1"/>
</dbReference>
<dbReference type="PANTHER" id="PTHR47331">
    <property type="entry name" value="PHD-TYPE DOMAIN-CONTAINING PROTEIN"/>
    <property type="match status" value="1"/>
</dbReference>
<keyword evidence="3" id="KW-1185">Reference proteome</keyword>
<sequence length="457" mass="52682">MSSDDENNEAHLNHDNHDNNDQHDDQNHNDNANAGDLQGVSMLAKLANLCKLARNTRDAFRQVPDEDDIGAFSPSFKRLEKYCERFETLMDEAIEFSVAHPDSPLEADRIQVESEQLTREALTEYLKRSKRNDTSKQQDAPEFQTMINQTMLNTAFSGFNPKIRLPKLELTHFSGQIENWRTYYNLFLASVHNSPHLKEVEKFQYLLGNLHGEALDLIKSLDITTENYTVAWNLLCKRYQSTRGHIFFHFAGLLDLPEIEENKQVHSLLAKVREHPQALNALDHATATFDGVLVTILSRKISLILWQRLEDHRRSNKDYPKLEDIISFLEKEAAYADDLVTSRKENKDAQSTSNKNAPNNSSNKNSIKALVTSTKDDKSENSSGQRQRSPAPCMLCSEPHPLYRYLKFRDMPFVQRFELVKARKLCERCLSGMHMPAKCNKDFRCIACNEPHNSRWR</sequence>
<evidence type="ECO:0000256" key="1">
    <source>
        <dbReference type="SAM" id="MobiDB-lite"/>
    </source>
</evidence>
<protein>
    <submittedName>
        <fullName evidence="2">Uncharacterized protein</fullName>
    </submittedName>
</protein>
<dbReference type="Proteomes" id="UP001152759">
    <property type="component" value="Chromosome 1"/>
</dbReference>
<name>A0A9P0A0Y8_BEMTA</name>
<dbReference type="EMBL" id="OU963862">
    <property type="protein sequence ID" value="CAH0382004.1"/>
    <property type="molecule type" value="Genomic_DNA"/>
</dbReference>
<dbReference type="InterPro" id="IPR005312">
    <property type="entry name" value="DUF1759"/>
</dbReference>
<evidence type="ECO:0000313" key="3">
    <source>
        <dbReference type="Proteomes" id="UP001152759"/>
    </source>
</evidence>
<feature type="region of interest" description="Disordered" evidence="1">
    <location>
        <begin position="1"/>
        <end position="35"/>
    </location>
</feature>
<feature type="region of interest" description="Disordered" evidence="1">
    <location>
        <begin position="342"/>
        <end position="393"/>
    </location>
</feature>